<accession>A0A0P9JDU7</accession>
<feature type="chain" id="PRO_5030013490" evidence="1">
    <location>
        <begin position="23"/>
        <end position="161"/>
    </location>
</feature>
<feature type="signal peptide" evidence="1">
    <location>
        <begin position="1"/>
        <end position="22"/>
    </location>
</feature>
<keyword evidence="2" id="KW-0449">Lipoprotein</keyword>
<comment type="caution">
    <text evidence="2">The sequence shown here is derived from an EMBL/GenBank/DDBJ whole genome shotgun (WGS) entry which is preliminary data.</text>
</comment>
<organism evidence="2 3">
    <name type="scientific">Pseudomonas syringae pv. antirrhini</name>
    <dbReference type="NCBI Taxonomy" id="251702"/>
    <lineage>
        <taxon>Bacteria</taxon>
        <taxon>Pseudomonadati</taxon>
        <taxon>Pseudomonadota</taxon>
        <taxon>Gammaproteobacteria</taxon>
        <taxon>Pseudomonadales</taxon>
        <taxon>Pseudomonadaceae</taxon>
        <taxon>Pseudomonas</taxon>
    </lineage>
</organism>
<dbReference type="RefSeq" id="WP_005765807.1">
    <property type="nucleotide sequence ID" value="NZ_LJPT01000151.1"/>
</dbReference>
<name>A0A0P9JDU7_9PSED</name>
<dbReference type="PROSITE" id="PS51257">
    <property type="entry name" value="PROKAR_LIPOPROTEIN"/>
    <property type="match status" value="1"/>
</dbReference>
<dbReference type="Proteomes" id="UP000050425">
    <property type="component" value="Unassembled WGS sequence"/>
</dbReference>
<reference evidence="2 3" key="1">
    <citation type="submission" date="2015-09" db="EMBL/GenBank/DDBJ databases">
        <title>Genome announcement of multiple Pseudomonas syringae strains.</title>
        <authorList>
            <person name="Thakur S."/>
            <person name="Wang P.W."/>
            <person name="Gong Y."/>
            <person name="Weir B.S."/>
            <person name="Guttman D.S."/>
        </authorList>
    </citation>
    <scope>NUCLEOTIDE SEQUENCE [LARGE SCALE GENOMIC DNA]</scope>
    <source>
        <strain evidence="2 3">ICMP4303</strain>
    </source>
</reference>
<proteinExistence type="predicted"/>
<protein>
    <submittedName>
        <fullName evidence="2">Putative Lipoprotein</fullName>
    </submittedName>
</protein>
<evidence type="ECO:0000256" key="1">
    <source>
        <dbReference type="SAM" id="SignalP"/>
    </source>
</evidence>
<dbReference type="AlphaFoldDB" id="A0A0P9JDU7"/>
<evidence type="ECO:0000313" key="3">
    <source>
        <dbReference type="Proteomes" id="UP000050425"/>
    </source>
</evidence>
<dbReference type="EMBL" id="LJPT01000151">
    <property type="protein sequence ID" value="KPW44970.1"/>
    <property type="molecule type" value="Genomic_DNA"/>
</dbReference>
<evidence type="ECO:0000313" key="2">
    <source>
        <dbReference type="EMBL" id="KPW44970.1"/>
    </source>
</evidence>
<dbReference type="PATRIC" id="fig|251702.3.peg.5736"/>
<sequence length="161" mass="17470">MNTLIKTLAGLALASLASCTLVFDGSQPPAADPVPSRTIRLAENSDGGGNNCSFTVKTESVWLNKEDHSCKNDEMSYIKLDNVRSAVLIQLRSNDCNEDKGWTFTLRTYIEPITTLWISIDQLRGQPANTIVAKGVLLVEGYSGDENITGKLSCVNVTEST</sequence>
<dbReference type="GeneID" id="1183889"/>
<keyword evidence="1" id="KW-0732">Signal</keyword>
<gene>
    <name evidence="2" type="ORF">ALO88_04309</name>
</gene>